<evidence type="ECO:0000259" key="2">
    <source>
        <dbReference type="Pfam" id="PF00561"/>
    </source>
</evidence>
<dbReference type="PANTHER" id="PTHR43433:SF5">
    <property type="entry name" value="AB HYDROLASE-1 DOMAIN-CONTAINING PROTEIN"/>
    <property type="match status" value="1"/>
</dbReference>
<dbReference type="InterPro" id="IPR029058">
    <property type="entry name" value="AB_hydrolase_fold"/>
</dbReference>
<keyword evidence="4" id="KW-1185">Reference proteome</keyword>
<feature type="region of interest" description="Disordered" evidence="1">
    <location>
        <begin position="267"/>
        <end position="309"/>
    </location>
</feature>
<organism evidence="3 4">
    <name type="scientific">Solirubrobacter pauli</name>
    <dbReference type="NCBI Taxonomy" id="166793"/>
    <lineage>
        <taxon>Bacteria</taxon>
        <taxon>Bacillati</taxon>
        <taxon>Actinomycetota</taxon>
        <taxon>Thermoleophilia</taxon>
        <taxon>Solirubrobacterales</taxon>
        <taxon>Solirubrobacteraceae</taxon>
        <taxon>Solirubrobacter</taxon>
    </lineage>
</organism>
<evidence type="ECO:0000313" key="4">
    <source>
        <dbReference type="Proteomes" id="UP000278962"/>
    </source>
</evidence>
<dbReference type="Gene3D" id="3.40.50.1820">
    <property type="entry name" value="alpha/beta hydrolase"/>
    <property type="match status" value="1"/>
</dbReference>
<dbReference type="EMBL" id="RBIL01000002">
    <property type="protein sequence ID" value="RKQ86872.1"/>
    <property type="molecule type" value="Genomic_DNA"/>
</dbReference>
<dbReference type="RefSeq" id="WP_121257953.1">
    <property type="nucleotide sequence ID" value="NZ_RBIL01000002.1"/>
</dbReference>
<dbReference type="GO" id="GO:0003824">
    <property type="term" value="F:catalytic activity"/>
    <property type="evidence" value="ECO:0007669"/>
    <property type="project" value="UniProtKB-ARBA"/>
</dbReference>
<evidence type="ECO:0000313" key="3">
    <source>
        <dbReference type="EMBL" id="RKQ86872.1"/>
    </source>
</evidence>
<dbReference type="Pfam" id="PF00561">
    <property type="entry name" value="Abhydrolase_1"/>
    <property type="match status" value="1"/>
</dbReference>
<dbReference type="InterPro" id="IPR050471">
    <property type="entry name" value="AB_hydrolase"/>
</dbReference>
<comment type="caution">
    <text evidence="3">The sequence shown here is derived from an EMBL/GenBank/DDBJ whole genome shotgun (WGS) entry which is preliminary data.</text>
</comment>
<proteinExistence type="predicted"/>
<dbReference type="PANTHER" id="PTHR43433">
    <property type="entry name" value="HYDROLASE, ALPHA/BETA FOLD FAMILY PROTEIN"/>
    <property type="match status" value="1"/>
</dbReference>
<dbReference type="SUPFAM" id="SSF53474">
    <property type="entry name" value="alpha/beta-Hydrolases"/>
    <property type="match status" value="1"/>
</dbReference>
<protein>
    <submittedName>
        <fullName evidence="3">Pimeloyl-ACP methyl ester carboxylesterase</fullName>
    </submittedName>
</protein>
<accession>A0A660L1U9</accession>
<dbReference type="InterPro" id="IPR000073">
    <property type="entry name" value="AB_hydrolase_1"/>
</dbReference>
<dbReference type="Proteomes" id="UP000278962">
    <property type="component" value="Unassembled WGS sequence"/>
</dbReference>
<dbReference type="PRINTS" id="PR00111">
    <property type="entry name" value="ABHYDROLASE"/>
</dbReference>
<dbReference type="OrthoDB" id="495620at2"/>
<sequence>MPFASNGAAKLHWESFGTGPAVLLIAGQGMTGAAWWSSIPILQRSFRVIVYDHRDTGRSSRSTFPYSVVQLAQDAVAVLDAAEEDRAHVYGVSLGSLVAQELALRYPDRVRRLVLGASSAGGFAAYKPSASSFAQTFLVRAGAMGAEEAQWAAVPYTYARRTRRSHPERIAEDIEHRLAAPPEALAYLHQAAAVAAHDAYERLNTLVAPTLVVHGEEDVFIPPANAVVLAERIPGAQLRLWPDAAHMYMIDQPRADEEITDFLAAGVPVGAGSTGQREPSPWPVGDLEGPDEAAGRAREPDSNNGGGRR</sequence>
<feature type="domain" description="AB hydrolase-1" evidence="2">
    <location>
        <begin position="20"/>
        <end position="252"/>
    </location>
</feature>
<gene>
    <name evidence="3" type="ORF">C8N24_4887</name>
</gene>
<dbReference type="AlphaFoldDB" id="A0A660L1U9"/>
<name>A0A660L1U9_9ACTN</name>
<reference evidence="3 4" key="1">
    <citation type="submission" date="2018-10" db="EMBL/GenBank/DDBJ databases">
        <title>Genomic Encyclopedia of Archaeal and Bacterial Type Strains, Phase II (KMG-II): from individual species to whole genera.</title>
        <authorList>
            <person name="Goeker M."/>
        </authorList>
    </citation>
    <scope>NUCLEOTIDE SEQUENCE [LARGE SCALE GENOMIC DNA]</scope>
    <source>
        <strain evidence="3 4">DSM 14954</strain>
    </source>
</reference>
<evidence type="ECO:0000256" key="1">
    <source>
        <dbReference type="SAM" id="MobiDB-lite"/>
    </source>
</evidence>